<dbReference type="WBParaSite" id="HPBE_0001459101-mRNA-1">
    <property type="protein sequence ID" value="HPBE_0001459101-mRNA-1"/>
    <property type="gene ID" value="HPBE_0001459101"/>
</dbReference>
<dbReference type="AlphaFoldDB" id="A0A183G0H0"/>
<dbReference type="Proteomes" id="UP000050761">
    <property type="component" value="Unassembled WGS sequence"/>
</dbReference>
<dbReference type="SUPFAM" id="SSF50630">
    <property type="entry name" value="Acid proteases"/>
    <property type="match status" value="1"/>
</dbReference>
<evidence type="ECO:0000313" key="3">
    <source>
        <dbReference type="WBParaSite" id="HPBE_0001459101-mRNA-1"/>
    </source>
</evidence>
<accession>A0A183G0H0</accession>
<reference evidence="1 2" key="1">
    <citation type="submission" date="2018-11" db="EMBL/GenBank/DDBJ databases">
        <authorList>
            <consortium name="Pathogen Informatics"/>
        </authorList>
    </citation>
    <scope>NUCLEOTIDE SEQUENCE [LARGE SCALE GENOMIC DNA]</scope>
</reference>
<dbReference type="InterPro" id="IPR001969">
    <property type="entry name" value="Aspartic_peptidase_AS"/>
</dbReference>
<gene>
    <name evidence="1" type="ORF">HPBE_LOCUS14592</name>
</gene>
<dbReference type="OrthoDB" id="5874204at2759"/>
<accession>A0A3P8ATE7</accession>
<proteinExistence type="predicted"/>
<keyword evidence="2" id="KW-1185">Reference proteome</keyword>
<dbReference type="EMBL" id="UZAH01028440">
    <property type="protein sequence ID" value="VDP00128.1"/>
    <property type="molecule type" value="Genomic_DNA"/>
</dbReference>
<name>A0A183G0H0_HELPZ</name>
<dbReference type="PROSITE" id="PS00141">
    <property type="entry name" value="ASP_PROTEASE"/>
    <property type="match status" value="1"/>
</dbReference>
<evidence type="ECO:0000313" key="2">
    <source>
        <dbReference type="Proteomes" id="UP000050761"/>
    </source>
</evidence>
<dbReference type="Gene3D" id="2.40.70.10">
    <property type="entry name" value="Acid Proteases"/>
    <property type="match status" value="1"/>
</dbReference>
<dbReference type="InterPro" id="IPR021109">
    <property type="entry name" value="Peptidase_aspartic_dom_sf"/>
</dbReference>
<sequence length="235" mass="26219">MDTNNFISHSSHAPHRQINSFQQSNESYTTRQPLFIPKIYALYTFSNPLKPSLPYIKIKIGNTFVTALLDSGASISYMKASIANQFSHMSQTYTVAESQAQAAKGSAVTLLGTMVLPVQIGQYSLLHLLHISKDNECPVPILLGTDFIRSLNLQGLKVSLDMYHHTLTVGTGTHPTVSINHVTRPTPTVHNVRITKSIRLEKRTKNYDEANIENFSQGSKLTFFIEDNQRPSDSI</sequence>
<dbReference type="GO" id="GO:0006508">
    <property type="term" value="P:proteolysis"/>
    <property type="evidence" value="ECO:0007669"/>
    <property type="project" value="InterPro"/>
</dbReference>
<dbReference type="CDD" id="cd00303">
    <property type="entry name" value="retropepsin_like"/>
    <property type="match status" value="1"/>
</dbReference>
<reference evidence="3" key="2">
    <citation type="submission" date="2019-09" db="UniProtKB">
        <authorList>
            <consortium name="WormBaseParasite"/>
        </authorList>
    </citation>
    <scope>IDENTIFICATION</scope>
</reference>
<dbReference type="Pfam" id="PF13975">
    <property type="entry name" value="gag-asp_proteas"/>
    <property type="match status" value="1"/>
</dbReference>
<organism evidence="2 3">
    <name type="scientific">Heligmosomoides polygyrus</name>
    <name type="common">Parasitic roundworm</name>
    <dbReference type="NCBI Taxonomy" id="6339"/>
    <lineage>
        <taxon>Eukaryota</taxon>
        <taxon>Metazoa</taxon>
        <taxon>Ecdysozoa</taxon>
        <taxon>Nematoda</taxon>
        <taxon>Chromadorea</taxon>
        <taxon>Rhabditida</taxon>
        <taxon>Rhabditina</taxon>
        <taxon>Rhabditomorpha</taxon>
        <taxon>Strongyloidea</taxon>
        <taxon>Heligmosomidae</taxon>
        <taxon>Heligmosomoides</taxon>
    </lineage>
</organism>
<evidence type="ECO:0000313" key="1">
    <source>
        <dbReference type="EMBL" id="VDP00128.1"/>
    </source>
</evidence>
<protein>
    <submittedName>
        <fullName evidence="3">Asp_protease domain-containing protein</fullName>
    </submittedName>
</protein>
<dbReference type="GO" id="GO:0004190">
    <property type="term" value="F:aspartic-type endopeptidase activity"/>
    <property type="evidence" value="ECO:0007669"/>
    <property type="project" value="InterPro"/>
</dbReference>